<protein>
    <submittedName>
        <fullName evidence="11">Formate dehydrogenase, subunit alpha</fullName>
    </submittedName>
</protein>
<dbReference type="Proteomes" id="UP000269883">
    <property type="component" value="Chromosome"/>
</dbReference>
<dbReference type="InterPro" id="IPR006311">
    <property type="entry name" value="TAT_signal"/>
</dbReference>
<dbReference type="InterPro" id="IPR027467">
    <property type="entry name" value="MopterinOxRdtase_cofactor_BS"/>
</dbReference>
<dbReference type="Pfam" id="PF04879">
    <property type="entry name" value="Molybdop_Fe4S4"/>
    <property type="match status" value="1"/>
</dbReference>
<keyword evidence="7" id="KW-0560">Oxidoreductase</keyword>
<dbReference type="GO" id="GO:0009061">
    <property type="term" value="P:anaerobic respiration"/>
    <property type="evidence" value="ECO:0007669"/>
    <property type="project" value="TreeGrafter"/>
</dbReference>
<comment type="similarity">
    <text evidence="3">Belongs to the prokaryotic molybdopterin-containing oxidoreductase family.</text>
</comment>
<name>A0A2Z6AVT7_9BACT</name>
<evidence type="ECO:0000256" key="8">
    <source>
        <dbReference type="ARBA" id="ARBA00023004"/>
    </source>
</evidence>
<dbReference type="PROSITE" id="PS00551">
    <property type="entry name" value="MOLYBDOPTERIN_PROK_1"/>
    <property type="match status" value="1"/>
</dbReference>
<dbReference type="PANTHER" id="PTHR43598:SF1">
    <property type="entry name" value="FORMATE DEHYDROGENASE-O MAJOR SUBUNIT"/>
    <property type="match status" value="1"/>
</dbReference>
<keyword evidence="12" id="KW-1185">Reference proteome</keyword>
<keyword evidence="5" id="KW-0004">4Fe-4S</keyword>
<dbReference type="EMBL" id="AP017378">
    <property type="protein sequence ID" value="BBD07354.1"/>
    <property type="molecule type" value="Genomic_DNA"/>
</dbReference>
<evidence type="ECO:0000256" key="4">
    <source>
        <dbReference type="ARBA" id="ARBA00011771"/>
    </source>
</evidence>
<dbReference type="SMART" id="SM00926">
    <property type="entry name" value="Molybdop_Fe4S4"/>
    <property type="match status" value="1"/>
</dbReference>
<comment type="subunit">
    <text evidence="4">Heterodimer of a large and a small subunit.</text>
</comment>
<sequence length="190" mass="20986">MKICRRGFLKLSAAAGTAAAFGGLGISLKPTVARAQLLKTRWAKQTTSVCCYCAVGCGLIVHTDKASLRAINVEGDPDHPVNEGSLCAKGASIWQLGENKRRVKNVLYRAPYSDKWEVKDWDWALERIAKRVKDTRDKTFARKNAKGQMVNRCDGIASVGSAALDNEECWAYQSMLRALGLVYIEHQARI</sequence>
<keyword evidence="6" id="KW-0479">Metal-binding</keyword>
<dbReference type="InterPro" id="IPR019546">
    <property type="entry name" value="TAT_signal_bac_arc"/>
</dbReference>
<dbReference type="PROSITE" id="PS51669">
    <property type="entry name" value="4FE4S_MOW_BIS_MGD"/>
    <property type="match status" value="1"/>
</dbReference>
<evidence type="ECO:0000259" key="10">
    <source>
        <dbReference type="PROSITE" id="PS51669"/>
    </source>
</evidence>
<proteinExistence type="inferred from homology"/>
<comment type="cofactor">
    <cofactor evidence="1">
        <name>[4Fe-4S] cluster</name>
        <dbReference type="ChEBI" id="CHEBI:49883"/>
    </cofactor>
</comment>
<dbReference type="NCBIfam" id="TIGR01409">
    <property type="entry name" value="TAT_signal_seq"/>
    <property type="match status" value="1"/>
</dbReference>
<accession>A0A2Z6AVT7</accession>
<dbReference type="PROSITE" id="PS51318">
    <property type="entry name" value="TAT"/>
    <property type="match status" value="1"/>
</dbReference>
<dbReference type="KEGG" id="dfl:DFE_0628"/>
<evidence type="ECO:0000313" key="12">
    <source>
        <dbReference type="Proteomes" id="UP000269883"/>
    </source>
</evidence>
<dbReference type="Gene3D" id="2.20.25.90">
    <property type="entry name" value="ADC-like domains"/>
    <property type="match status" value="1"/>
</dbReference>
<evidence type="ECO:0000256" key="9">
    <source>
        <dbReference type="ARBA" id="ARBA00023014"/>
    </source>
</evidence>
<keyword evidence="8" id="KW-0408">Iron</keyword>
<dbReference type="InterPro" id="IPR006963">
    <property type="entry name" value="Mopterin_OxRdtase_4Fe-4S_dom"/>
</dbReference>
<keyword evidence="9" id="KW-0411">Iron-sulfur</keyword>
<gene>
    <name evidence="11" type="ORF">DFE_0628</name>
</gene>
<dbReference type="GO" id="GO:0051539">
    <property type="term" value="F:4 iron, 4 sulfur cluster binding"/>
    <property type="evidence" value="ECO:0007669"/>
    <property type="project" value="UniProtKB-KW"/>
</dbReference>
<evidence type="ECO:0000256" key="3">
    <source>
        <dbReference type="ARBA" id="ARBA00010312"/>
    </source>
</evidence>
<dbReference type="PANTHER" id="PTHR43598">
    <property type="entry name" value="TUNGSTEN-CONTAINING FORMYLMETHANOFURAN DEHYDROGENASE 2 SUBUNIT B"/>
    <property type="match status" value="1"/>
</dbReference>
<evidence type="ECO:0000256" key="7">
    <source>
        <dbReference type="ARBA" id="ARBA00023002"/>
    </source>
</evidence>
<evidence type="ECO:0000313" key="11">
    <source>
        <dbReference type="EMBL" id="BBD07354.1"/>
    </source>
</evidence>
<feature type="domain" description="4Fe-4S Mo/W bis-MGD-type" evidence="10">
    <location>
        <begin position="43"/>
        <end position="101"/>
    </location>
</feature>
<dbReference type="SUPFAM" id="SSF53706">
    <property type="entry name" value="Formate dehydrogenase/DMSO reductase, domains 1-3"/>
    <property type="match status" value="1"/>
</dbReference>
<organism evidence="11 12">
    <name type="scientific">Desulfovibrio ferrophilus</name>
    <dbReference type="NCBI Taxonomy" id="241368"/>
    <lineage>
        <taxon>Bacteria</taxon>
        <taxon>Pseudomonadati</taxon>
        <taxon>Thermodesulfobacteriota</taxon>
        <taxon>Desulfovibrionia</taxon>
        <taxon>Desulfovibrionales</taxon>
        <taxon>Desulfovibrionaceae</taxon>
        <taxon>Desulfovibrio</taxon>
    </lineage>
</organism>
<reference evidence="11 12" key="1">
    <citation type="journal article" date="2018" name="Sci. Adv.">
        <title>Multi-heme cytochromes provide a pathway for survival in energy-limited environments.</title>
        <authorList>
            <person name="Deng X."/>
            <person name="Dohmae N."/>
            <person name="Nealson K.H."/>
            <person name="Hashimoto K."/>
            <person name="Okamoto A."/>
        </authorList>
    </citation>
    <scope>NUCLEOTIDE SEQUENCE [LARGE SCALE GENOMIC DNA]</scope>
    <source>
        <strain evidence="11 12">IS5</strain>
    </source>
</reference>
<dbReference type="Gene3D" id="3.40.50.740">
    <property type="match status" value="1"/>
</dbReference>
<evidence type="ECO:0000256" key="5">
    <source>
        <dbReference type="ARBA" id="ARBA00022485"/>
    </source>
</evidence>
<comment type="subcellular location">
    <subcellularLocation>
        <location evidence="2">Periplasm</location>
    </subcellularLocation>
</comment>
<dbReference type="AlphaFoldDB" id="A0A2Z6AVT7"/>
<dbReference type="GO" id="GO:0016491">
    <property type="term" value="F:oxidoreductase activity"/>
    <property type="evidence" value="ECO:0007669"/>
    <property type="project" value="UniProtKB-KW"/>
</dbReference>
<dbReference type="GO" id="GO:0009055">
    <property type="term" value="F:electron transfer activity"/>
    <property type="evidence" value="ECO:0007669"/>
    <property type="project" value="TreeGrafter"/>
</dbReference>
<evidence type="ECO:0000256" key="2">
    <source>
        <dbReference type="ARBA" id="ARBA00004418"/>
    </source>
</evidence>
<dbReference type="GO" id="GO:0042597">
    <property type="term" value="C:periplasmic space"/>
    <property type="evidence" value="ECO:0007669"/>
    <property type="project" value="UniProtKB-SubCell"/>
</dbReference>
<evidence type="ECO:0000256" key="1">
    <source>
        <dbReference type="ARBA" id="ARBA00001966"/>
    </source>
</evidence>
<evidence type="ECO:0000256" key="6">
    <source>
        <dbReference type="ARBA" id="ARBA00022723"/>
    </source>
</evidence>
<dbReference type="GO" id="GO:0030151">
    <property type="term" value="F:molybdenum ion binding"/>
    <property type="evidence" value="ECO:0007669"/>
    <property type="project" value="TreeGrafter"/>
</dbReference>